<comment type="caution">
    <text evidence="2">The sequence shown here is derived from an EMBL/GenBank/DDBJ whole genome shotgun (WGS) entry which is preliminary data.</text>
</comment>
<proteinExistence type="predicted"/>
<feature type="non-terminal residue" evidence="2">
    <location>
        <position position="332"/>
    </location>
</feature>
<dbReference type="Proteomes" id="UP001189429">
    <property type="component" value="Unassembled WGS sequence"/>
</dbReference>
<evidence type="ECO:0008006" key="4">
    <source>
        <dbReference type="Google" id="ProtNLM"/>
    </source>
</evidence>
<organism evidence="2 3">
    <name type="scientific">Prorocentrum cordatum</name>
    <dbReference type="NCBI Taxonomy" id="2364126"/>
    <lineage>
        <taxon>Eukaryota</taxon>
        <taxon>Sar</taxon>
        <taxon>Alveolata</taxon>
        <taxon>Dinophyceae</taxon>
        <taxon>Prorocentrales</taxon>
        <taxon>Prorocentraceae</taxon>
        <taxon>Prorocentrum</taxon>
    </lineage>
</organism>
<feature type="region of interest" description="Disordered" evidence="1">
    <location>
        <begin position="1"/>
        <end position="46"/>
    </location>
</feature>
<dbReference type="EMBL" id="CAUYUJ010014461">
    <property type="protein sequence ID" value="CAK0841531.1"/>
    <property type="molecule type" value="Genomic_DNA"/>
</dbReference>
<protein>
    <recommendedName>
        <fullName evidence="4">Anaphase-promoting complex subunit 1</fullName>
    </recommendedName>
</protein>
<gene>
    <name evidence="2" type="ORF">PCOR1329_LOCUS36703</name>
</gene>
<evidence type="ECO:0000313" key="2">
    <source>
        <dbReference type="EMBL" id="CAK0841531.1"/>
    </source>
</evidence>
<name>A0ABN9T8S4_9DINO</name>
<evidence type="ECO:0000313" key="3">
    <source>
        <dbReference type="Proteomes" id="UP001189429"/>
    </source>
</evidence>
<keyword evidence="3" id="KW-1185">Reference proteome</keyword>
<accession>A0ABN9T8S4</accession>
<reference evidence="2" key="1">
    <citation type="submission" date="2023-10" db="EMBL/GenBank/DDBJ databases">
        <authorList>
            <person name="Chen Y."/>
            <person name="Shah S."/>
            <person name="Dougan E. K."/>
            <person name="Thang M."/>
            <person name="Chan C."/>
        </authorList>
    </citation>
    <scope>NUCLEOTIDE SEQUENCE [LARGE SCALE GENOMIC DNA]</scope>
</reference>
<sequence>MAHAGGAPPLDGGYAIEAPPASAGAGRPPPELLLGQEAPTHAPAASQVSRGAAASCGGLAADSGYALCRGPAQALPSPEPVPPGAKAFAQALRRRPLPAELTEERQQELGDVVFNCVAALYEDRIRPVLGAVQRRLREVLTAAGWQRGPLEADVQAMVLLCARDGRFALDPPMLGDPPVVRLAEEPAFFRGWVDVEAPEDTYKQSMWDAFSAFLVGTGGAAPVSLPSDPHAAAQELHRRQLAFFRGLALGEVEHVVRLAIGRRRLLCYLGDTLRSGRMVKASPHKEASKGKVDGVSRGDIRDVEDLVLVLLSVMEKFPDGLPLSLLKQNILG</sequence>
<evidence type="ECO:0000256" key="1">
    <source>
        <dbReference type="SAM" id="MobiDB-lite"/>
    </source>
</evidence>